<keyword evidence="6" id="KW-0443">Lipid metabolism</keyword>
<dbReference type="PROSITE" id="PS00455">
    <property type="entry name" value="AMP_BINDING"/>
    <property type="match status" value="1"/>
</dbReference>
<keyword evidence="7" id="KW-1133">Transmembrane helix</keyword>
<evidence type="ECO:0000256" key="3">
    <source>
        <dbReference type="ARBA" id="ARBA00022553"/>
    </source>
</evidence>
<evidence type="ECO:0000256" key="2">
    <source>
        <dbReference type="ARBA" id="ARBA00022450"/>
    </source>
</evidence>
<dbReference type="InterPro" id="IPR020806">
    <property type="entry name" value="PKS_PP-bd"/>
</dbReference>
<accession>A0A848GKB8</accession>
<dbReference type="InterPro" id="IPR025110">
    <property type="entry name" value="AMP-bd_C"/>
</dbReference>
<dbReference type="InterPro" id="IPR006162">
    <property type="entry name" value="Ppantetheine_attach_site"/>
</dbReference>
<keyword evidence="4" id="KW-0436">Ligase</keyword>
<sequence length="671" mass="74033">MKEESIVHALLQQAAAVPDRVVYIFPDDREGTDTRVTFSAQLQQVQTLAAQLKTHRLYGERVLLVYQEIPAFITAFLACLYCGIVPVPVYYFQRGTQLNRILPVIRDAAPQAVLCTAKSHPALLACLTACTETAGIPVIPTDTDFPIVDVLSPSLHETAFLQYTSGSTSTPKGVKISHKNLVFNQRLIKQAFGCNSASVIFSWLPFHHDMGLIGNILHAIYAGCTCVLISPATFITAPDKWLKYISVYKATHSGGPNFAYDLCAGKTDRHFVSDLDLSGWKVAFNGAEPVRQSTLEAFSERFASAGFQATSFYPCYGLAEATLLVAGARNATLPRTLYIGKELFPGGRIVLRETAAEDVTAIVSAGRIAEGMQVKIISPLTHQECGELEEGEICINGESVTSGYWNRDNHTMFHHLDGADFLRTGDLGFMFQQELFVHGRRDEMMVIRGRNIYPYDIEQAVARSIDAVENNGVALFMLPDLPDAVVVVAEIKRVTMPEQNLSALILDISNLVAGMLGIIPHDVLLVRQHGIPRTTSGKIQRVKCAIRYKDGSFEALHSLKLLYGTTGEYFIPEAVNPEQVIQSGERHLIVRYLLHLISQKVQLPARVADDPTIELTALGLDSLRATELVNTVSQQLQIHIDMSTVMQDNTLSALASIIEGKLWLKYNNIFE</sequence>
<evidence type="ECO:0000313" key="10">
    <source>
        <dbReference type="Proteomes" id="UP000583266"/>
    </source>
</evidence>
<dbReference type="GO" id="GO:0006633">
    <property type="term" value="P:fatty acid biosynthetic process"/>
    <property type="evidence" value="ECO:0007669"/>
    <property type="project" value="TreeGrafter"/>
</dbReference>
<dbReference type="Pfam" id="PF00550">
    <property type="entry name" value="PP-binding"/>
    <property type="match status" value="1"/>
</dbReference>
<keyword evidence="7" id="KW-0812">Transmembrane</keyword>
<organism evidence="9 10">
    <name type="scientific">Chitinophaga fulva</name>
    <dbReference type="NCBI Taxonomy" id="2728842"/>
    <lineage>
        <taxon>Bacteria</taxon>
        <taxon>Pseudomonadati</taxon>
        <taxon>Bacteroidota</taxon>
        <taxon>Chitinophagia</taxon>
        <taxon>Chitinophagales</taxon>
        <taxon>Chitinophagaceae</taxon>
        <taxon>Chitinophaga</taxon>
    </lineage>
</organism>
<dbReference type="CDD" id="cd05931">
    <property type="entry name" value="FAAL"/>
    <property type="match status" value="1"/>
</dbReference>
<evidence type="ECO:0000256" key="1">
    <source>
        <dbReference type="ARBA" id="ARBA00006432"/>
    </source>
</evidence>
<evidence type="ECO:0000256" key="5">
    <source>
        <dbReference type="ARBA" id="ARBA00022832"/>
    </source>
</evidence>
<feature type="transmembrane region" description="Helical" evidence="7">
    <location>
        <begin position="69"/>
        <end position="92"/>
    </location>
</feature>
<dbReference type="GO" id="GO:0005886">
    <property type="term" value="C:plasma membrane"/>
    <property type="evidence" value="ECO:0007669"/>
    <property type="project" value="TreeGrafter"/>
</dbReference>
<feature type="domain" description="Carrier" evidence="8">
    <location>
        <begin position="584"/>
        <end position="662"/>
    </location>
</feature>
<keyword evidence="10" id="KW-1185">Reference proteome</keyword>
<evidence type="ECO:0000313" key="9">
    <source>
        <dbReference type="EMBL" id="NML37849.1"/>
    </source>
</evidence>
<evidence type="ECO:0000256" key="7">
    <source>
        <dbReference type="SAM" id="Phobius"/>
    </source>
</evidence>
<dbReference type="RefSeq" id="WP_169224889.1">
    <property type="nucleotide sequence ID" value="NZ_JABBGC010000001.1"/>
</dbReference>
<dbReference type="InterPro" id="IPR045851">
    <property type="entry name" value="AMP-bd_C_sf"/>
</dbReference>
<dbReference type="AlphaFoldDB" id="A0A848GKB8"/>
<dbReference type="PROSITE" id="PS50075">
    <property type="entry name" value="CARRIER"/>
    <property type="match status" value="1"/>
</dbReference>
<dbReference type="InterPro" id="IPR040097">
    <property type="entry name" value="FAAL/FAAC"/>
</dbReference>
<dbReference type="PANTHER" id="PTHR22754:SF32">
    <property type="entry name" value="DISCO-INTERACTING PROTEIN 2"/>
    <property type="match status" value="1"/>
</dbReference>
<dbReference type="GO" id="GO:0071766">
    <property type="term" value="P:Actinobacterium-type cell wall biogenesis"/>
    <property type="evidence" value="ECO:0007669"/>
    <property type="project" value="UniProtKB-ARBA"/>
</dbReference>
<dbReference type="InterPro" id="IPR036736">
    <property type="entry name" value="ACP-like_sf"/>
</dbReference>
<dbReference type="SUPFAM" id="SSF56801">
    <property type="entry name" value="Acetyl-CoA synthetase-like"/>
    <property type="match status" value="1"/>
</dbReference>
<dbReference type="EMBL" id="JABBGC010000001">
    <property type="protein sequence ID" value="NML37849.1"/>
    <property type="molecule type" value="Genomic_DNA"/>
</dbReference>
<evidence type="ECO:0000259" key="8">
    <source>
        <dbReference type="PROSITE" id="PS50075"/>
    </source>
</evidence>
<keyword evidence="3" id="KW-0597">Phosphoprotein</keyword>
<dbReference type="FunFam" id="3.40.50.12780:FF:000013">
    <property type="entry name" value="Long-chain-fatty-acid--AMP ligase FadD32"/>
    <property type="match status" value="1"/>
</dbReference>
<dbReference type="InterPro" id="IPR000873">
    <property type="entry name" value="AMP-dep_synth/lig_dom"/>
</dbReference>
<dbReference type="SUPFAM" id="SSF47336">
    <property type="entry name" value="ACP-like"/>
    <property type="match status" value="1"/>
</dbReference>
<dbReference type="Pfam" id="PF00501">
    <property type="entry name" value="AMP-binding"/>
    <property type="match status" value="1"/>
</dbReference>
<dbReference type="GO" id="GO:0070566">
    <property type="term" value="F:adenylyltransferase activity"/>
    <property type="evidence" value="ECO:0007669"/>
    <property type="project" value="TreeGrafter"/>
</dbReference>
<dbReference type="Gene3D" id="1.10.1200.10">
    <property type="entry name" value="ACP-like"/>
    <property type="match status" value="1"/>
</dbReference>
<comment type="caution">
    <text evidence="9">The sequence shown here is derived from an EMBL/GenBank/DDBJ whole genome shotgun (WGS) entry which is preliminary data.</text>
</comment>
<dbReference type="PROSITE" id="PS00012">
    <property type="entry name" value="PHOSPHOPANTETHEINE"/>
    <property type="match status" value="1"/>
</dbReference>
<evidence type="ECO:0000256" key="4">
    <source>
        <dbReference type="ARBA" id="ARBA00022598"/>
    </source>
</evidence>
<proteinExistence type="inferred from homology"/>
<reference evidence="9 10" key="1">
    <citation type="submission" date="2020-04" db="EMBL/GenBank/DDBJ databases">
        <title>Chitinophaga sp. G-6-1-13 sp. nov., isolated from soil.</title>
        <authorList>
            <person name="Dahal R.H."/>
            <person name="Chaudhary D.K."/>
        </authorList>
    </citation>
    <scope>NUCLEOTIDE SEQUENCE [LARGE SCALE GENOMIC DNA]</scope>
    <source>
        <strain evidence="9 10">G-6-1-13</strain>
    </source>
</reference>
<dbReference type="SMART" id="SM00823">
    <property type="entry name" value="PKS_PP"/>
    <property type="match status" value="1"/>
</dbReference>
<dbReference type="InterPro" id="IPR009081">
    <property type="entry name" value="PP-bd_ACP"/>
</dbReference>
<dbReference type="Proteomes" id="UP000583266">
    <property type="component" value="Unassembled WGS sequence"/>
</dbReference>
<dbReference type="Gene3D" id="3.30.300.30">
    <property type="match status" value="1"/>
</dbReference>
<dbReference type="Gene3D" id="3.40.50.12780">
    <property type="entry name" value="N-terminal domain of ligase-like"/>
    <property type="match status" value="1"/>
</dbReference>
<comment type="similarity">
    <text evidence="1">Belongs to the ATP-dependent AMP-binding enzyme family.</text>
</comment>
<dbReference type="InterPro" id="IPR042099">
    <property type="entry name" value="ANL_N_sf"/>
</dbReference>
<dbReference type="InterPro" id="IPR020845">
    <property type="entry name" value="AMP-binding_CS"/>
</dbReference>
<dbReference type="GO" id="GO:0031177">
    <property type="term" value="F:phosphopantetheine binding"/>
    <property type="evidence" value="ECO:0007669"/>
    <property type="project" value="InterPro"/>
</dbReference>
<keyword evidence="5" id="KW-0276">Fatty acid metabolism</keyword>
<keyword evidence="7" id="KW-0472">Membrane</keyword>
<gene>
    <name evidence="9" type="ORF">HHL17_11650</name>
</gene>
<dbReference type="GO" id="GO:0016874">
    <property type="term" value="F:ligase activity"/>
    <property type="evidence" value="ECO:0007669"/>
    <property type="project" value="UniProtKB-KW"/>
</dbReference>
<keyword evidence="2" id="KW-0596">Phosphopantetheine</keyword>
<protein>
    <submittedName>
        <fullName evidence="9">AMP-binding protein</fullName>
    </submittedName>
</protein>
<name>A0A848GKB8_9BACT</name>
<evidence type="ECO:0000256" key="6">
    <source>
        <dbReference type="ARBA" id="ARBA00023098"/>
    </source>
</evidence>
<dbReference type="Pfam" id="PF23024">
    <property type="entry name" value="AMP-dom_DIP2-like"/>
    <property type="match status" value="1"/>
</dbReference>
<dbReference type="PANTHER" id="PTHR22754">
    <property type="entry name" value="DISCO-INTERACTING PROTEIN 2 DIP2 -RELATED"/>
    <property type="match status" value="1"/>
</dbReference>